<evidence type="ECO:0000256" key="2">
    <source>
        <dbReference type="ARBA" id="ARBA00022723"/>
    </source>
</evidence>
<dbReference type="InterPro" id="IPR052426">
    <property type="entry name" value="Plant_dev_regulator"/>
</dbReference>
<dbReference type="SUPFAM" id="SSF57667">
    <property type="entry name" value="beta-beta-alpha zinc fingers"/>
    <property type="match status" value="1"/>
</dbReference>
<reference evidence="12" key="2">
    <citation type="submission" date="2018-02" db="UniProtKB">
        <authorList>
            <consortium name="EnsemblPlants"/>
        </authorList>
    </citation>
    <scope>IDENTIFICATION</scope>
    <source>
        <strain evidence="12">Williams 82</strain>
    </source>
</reference>
<evidence type="ECO:0000313" key="12">
    <source>
        <dbReference type="EnsemblPlants" id="KRH19525"/>
    </source>
</evidence>
<feature type="region of interest" description="Disordered" evidence="9">
    <location>
        <begin position="1"/>
        <end position="26"/>
    </location>
</feature>
<dbReference type="OMA" id="YFPSHAC"/>
<evidence type="ECO:0000313" key="13">
    <source>
        <dbReference type="Proteomes" id="UP000008827"/>
    </source>
</evidence>
<dbReference type="AlphaFoldDB" id="K7LZ95"/>
<dbReference type="InterPro" id="IPR013087">
    <property type="entry name" value="Znf_C2H2_type"/>
</dbReference>
<feature type="compositionally biased region" description="Basic and acidic residues" evidence="9">
    <location>
        <begin position="8"/>
        <end position="22"/>
    </location>
</feature>
<dbReference type="InParanoid" id="K7LZ95"/>
<gene>
    <name evidence="11" type="ORF">GLYMA_13G121000</name>
</gene>
<evidence type="ECO:0000256" key="3">
    <source>
        <dbReference type="ARBA" id="ARBA00022771"/>
    </source>
</evidence>
<evidence type="ECO:0000256" key="8">
    <source>
        <dbReference type="PROSITE-ProRule" id="PRU00042"/>
    </source>
</evidence>
<evidence type="ECO:0000256" key="9">
    <source>
        <dbReference type="SAM" id="MobiDB-lite"/>
    </source>
</evidence>
<dbReference type="InterPro" id="IPR036236">
    <property type="entry name" value="Znf_C2H2_sf"/>
</dbReference>
<dbReference type="Gramene" id="KRH19525">
    <property type="protein sequence ID" value="KRH19525"/>
    <property type="gene ID" value="GLYMA_13G121000"/>
</dbReference>
<protein>
    <recommendedName>
        <fullName evidence="10">C2H2-type domain-containing protein</fullName>
    </recommendedName>
</protein>
<dbReference type="Pfam" id="PF13912">
    <property type="entry name" value="zf-C2H2_6"/>
    <property type="match status" value="1"/>
</dbReference>
<reference evidence="11" key="3">
    <citation type="submission" date="2018-07" db="EMBL/GenBank/DDBJ databases">
        <title>WGS assembly of Glycine max.</title>
        <authorList>
            <person name="Schmutz J."/>
            <person name="Cannon S."/>
            <person name="Schlueter J."/>
            <person name="Ma J."/>
            <person name="Mitros T."/>
            <person name="Nelson W."/>
            <person name="Hyten D."/>
            <person name="Song Q."/>
            <person name="Thelen J."/>
            <person name="Cheng J."/>
            <person name="Xu D."/>
            <person name="Hellsten U."/>
            <person name="May G."/>
            <person name="Yu Y."/>
            <person name="Sakurai T."/>
            <person name="Umezawa T."/>
            <person name="Bhattacharyya M."/>
            <person name="Sandhu D."/>
            <person name="Valliyodan B."/>
            <person name="Lindquist E."/>
            <person name="Peto M."/>
            <person name="Grant D."/>
            <person name="Shu S."/>
            <person name="Goodstein D."/>
            <person name="Barry K."/>
            <person name="Futrell-Griggs M."/>
            <person name="Abernathy B."/>
            <person name="Du J."/>
            <person name="Tian Z."/>
            <person name="Zhu L."/>
            <person name="Gill N."/>
            <person name="Joshi T."/>
            <person name="Libault M."/>
            <person name="Sethuraman A."/>
            <person name="Zhang X."/>
            <person name="Shinozaki K."/>
            <person name="Nguyen H."/>
            <person name="Wing R."/>
            <person name="Cregan P."/>
            <person name="Specht J."/>
            <person name="Grimwood J."/>
            <person name="Rokhsar D."/>
            <person name="Stacey G."/>
            <person name="Shoemaker R."/>
            <person name="Jackson S."/>
        </authorList>
    </citation>
    <scope>NUCLEOTIDE SEQUENCE</scope>
    <source>
        <tissue evidence="11">Callus</tissue>
    </source>
</reference>
<keyword evidence="7" id="KW-0539">Nucleus</keyword>
<evidence type="ECO:0000256" key="1">
    <source>
        <dbReference type="ARBA" id="ARBA00004123"/>
    </source>
</evidence>
<dbReference type="EMBL" id="CM000846">
    <property type="protein sequence ID" value="KRH19525.1"/>
    <property type="molecule type" value="Genomic_DNA"/>
</dbReference>
<organism evidence="12">
    <name type="scientific">Glycine max</name>
    <name type="common">Soybean</name>
    <name type="synonym">Glycine hispida</name>
    <dbReference type="NCBI Taxonomy" id="3847"/>
    <lineage>
        <taxon>Eukaryota</taxon>
        <taxon>Viridiplantae</taxon>
        <taxon>Streptophyta</taxon>
        <taxon>Embryophyta</taxon>
        <taxon>Tracheophyta</taxon>
        <taxon>Spermatophyta</taxon>
        <taxon>Magnoliopsida</taxon>
        <taxon>eudicotyledons</taxon>
        <taxon>Gunneridae</taxon>
        <taxon>Pentapetalae</taxon>
        <taxon>rosids</taxon>
        <taxon>fabids</taxon>
        <taxon>Fabales</taxon>
        <taxon>Fabaceae</taxon>
        <taxon>Papilionoideae</taxon>
        <taxon>50 kb inversion clade</taxon>
        <taxon>NPAAA clade</taxon>
        <taxon>indigoferoid/millettioid clade</taxon>
        <taxon>Phaseoleae</taxon>
        <taxon>Glycine</taxon>
        <taxon>Glycine subgen. Soja</taxon>
    </lineage>
</organism>
<reference evidence="11 12" key="1">
    <citation type="journal article" date="2010" name="Nature">
        <title>Genome sequence of the palaeopolyploid soybean.</title>
        <authorList>
            <person name="Schmutz J."/>
            <person name="Cannon S.B."/>
            <person name="Schlueter J."/>
            <person name="Ma J."/>
            <person name="Mitros T."/>
            <person name="Nelson W."/>
            <person name="Hyten D.L."/>
            <person name="Song Q."/>
            <person name="Thelen J.J."/>
            <person name="Cheng J."/>
            <person name="Xu D."/>
            <person name="Hellsten U."/>
            <person name="May G.D."/>
            <person name="Yu Y."/>
            <person name="Sakurai T."/>
            <person name="Umezawa T."/>
            <person name="Bhattacharyya M.K."/>
            <person name="Sandhu D."/>
            <person name="Valliyodan B."/>
            <person name="Lindquist E."/>
            <person name="Peto M."/>
            <person name="Grant D."/>
            <person name="Shu S."/>
            <person name="Goodstein D."/>
            <person name="Barry K."/>
            <person name="Futrell-Griggs M."/>
            <person name="Abernathy B."/>
            <person name="Du J."/>
            <person name="Tian Z."/>
            <person name="Zhu L."/>
            <person name="Gill N."/>
            <person name="Joshi T."/>
            <person name="Libault M."/>
            <person name="Sethuraman A."/>
            <person name="Zhang X.-C."/>
            <person name="Shinozaki K."/>
            <person name="Nguyen H.T."/>
            <person name="Wing R.A."/>
            <person name="Cregan P."/>
            <person name="Specht J."/>
            <person name="Grimwood J."/>
            <person name="Rokhsar D."/>
            <person name="Stacey G."/>
            <person name="Shoemaker R.C."/>
            <person name="Jackson S.A."/>
        </authorList>
    </citation>
    <scope>NUCLEOTIDE SEQUENCE [LARGE SCALE GENOMIC DNA]</scope>
    <source>
        <strain evidence="12">cv. Williams 82</strain>
        <tissue evidence="11">Callus</tissue>
    </source>
</reference>
<keyword evidence="3 8" id="KW-0863">Zinc-finger</keyword>
<keyword evidence="13" id="KW-1185">Reference proteome</keyword>
<dbReference type="PaxDb" id="3847-GLYMA13G18161.1"/>
<dbReference type="Proteomes" id="UP000008827">
    <property type="component" value="Chromosome 13"/>
</dbReference>
<evidence type="ECO:0000256" key="5">
    <source>
        <dbReference type="ARBA" id="ARBA00023015"/>
    </source>
</evidence>
<evidence type="ECO:0000256" key="4">
    <source>
        <dbReference type="ARBA" id="ARBA00022833"/>
    </source>
</evidence>
<dbReference type="HOGENOM" id="CLU_068782_1_1_1"/>
<keyword evidence="5" id="KW-0805">Transcription regulation</keyword>
<feature type="compositionally biased region" description="Polar residues" evidence="9">
    <location>
        <begin position="70"/>
        <end position="81"/>
    </location>
</feature>
<dbReference type="Gene3D" id="3.30.160.60">
    <property type="entry name" value="Classic Zinc Finger"/>
    <property type="match status" value="1"/>
</dbReference>
<keyword evidence="6" id="KW-0804">Transcription</keyword>
<dbReference type="GO" id="GO:0008270">
    <property type="term" value="F:zinc ion binding"/>
    <property type="evidence" value="ECO:0007669"/>
    <property type="project" value="UniProtKB-KW"/>
</dbReference>
<evidence type="ECO:0000313" key="11">
    <source>
        <dbReference type="EMBL" id="KRH19525.1"/>
    </source>
</evidence>
<feature type="region of interest" description="Disordered" evidence="9">
    <location>
        <begin position="53"/>
        <end position="81"/>
    </location>
</feature>
<dbReference type="PANTHER" id="PTHR45801:SF77">
    <property type="entry name" value="C2H2-TYPE DOMAIN-CONTAINING PROTEIN"/>
    <property type="match status" value="1"/>
</dbReference>
<dbReference type="GO" id="GO:0005634">
    <property type="term" value="C:nucleus"/>
    <property type="evidence" value="ECO:0007669"/>
    <property type="project" value="UniProtKB-SubCell"/>
</dbReference>
<dbReference type="PROSITE" id="PS50157">
    <property type="entry name" value="ZINC_FINGER_C2H2_2"/>
    <property type="match status" value="1"/>
</dbReference>
<name>K7LZ95_SOYBN</name>
<dbReference type="EnsemblPlants" id="KRH19525">
    <property type="protein sequence ID" value="KRH19525"/>
    <property type="gene ID" value="GLYMA_13G121000"/>
</dbReference>
<dbReference type="eggNOG" id="ENOG502S8N0">
    <property type="taxonomic scope" value="Eukaryota"/>
</dbReference>
<dbReference type="PROSITE" id="PS00028">
    <property type="entry name" value="ZINC_FINGER_C2H2_1"/>
    <property type="match status" value="1"/>
</dbReference>
<comment type="subcellular location">
    <subcellularLocation>
        <location evidence="1">Nucleus</location>
    </subcellularLocation>
</comment>
<feature type="domain" description="C2H2-type" evidence="10">
    <location>
        <begin position="33"/>
        <end position="60"/>
    </location>
</feature>
<dbReference type="PANTHER" id="PTHR45801">
    <property type="entry name" value="OS07G0101800 PROTEIN"/>
    <property type="match status" value="1"/>
</dbReference>
<keyword evidence="2" id="KW-0479">Metal-binding</keyword>
<evidence type="ECO:0000259" key="10">
    <source>
        <dbReference type="PROSITE" id="PS50157"/>
    </source>
</evidence>
<proteinExistence type="predicted"/>
<sequence>MEFGYQEDSSKSSSDEIDRSSEQNDETGIGRSYECVFCKRGFTTAQALGGHMNIHRKDRANNKAKPNFPPSSSSKVVDESNNYANPSYLTRGNYYSSTLPDHREVDVNYSYYHQLYFPSHACGAKSPSHVQYSSEVLCVENQRDPHLLFGQDWRQRGLSLYTNPLCVYENKDKIENNSEEDDLDLELRLGLYIFYGGQLYREMSCKLEAERSKISIAWRLLQGKVARSCFW</sequence>
<dbReference type="SMR" id="K7LZ95"/>
<evidence type="ECO:0000256" key="7">
    <source>
        <dbReference type="ARBA" id="ARBA00023242"/>
    </source>
</evidence>
<keyword evidence="4" id="KW-0862">Zinc</keyword>
<evidence type="ECO:0000256" key="6">
    <source>
        <dbReference type="ARBA" id="ARBA00023163"/>
    </source>
</evidence>
<accession>K7LZ95</accession>